<comment type="caution">
    <text evidence="3">The sequence shown here is derived from an EMBL/GenBank/DDBJ whole genome shotgun (WGS) entry which is preliminary data.</text>
</comment>
<reference evidence="3 4" key="1">
    <citation type="submission" date="2024-09" db="EMBL/GenBank/DDBJ databases">
        <authorList>
            <person name="Sun Q."/>
            <person name="Mori K."/>
        </authorList>
    </citation>
    <scope>NUCLEOTIDE SEQUENCE [LARGE SCALE GENOMIC DNA]</scope>
    <source>
        <strain evidence="3 4">CICC 11035S</strain>
    </source>
</reference>
<feature type="compositionally biased region" description="Pro residues" evidence="1">
    <location>
        <begin position="33"/>
        <end position="48"/>
    </location>
</feature>
<keyword evidence="2" id="KW-0732">Signal</keyword>
<organism evidence="3 4">
    <name type="scientific">Novosphingobium clariflavum</name>
    <dbReference type="NCBI Taxonomy" id="2029884"/>
    <lineage>
        <taxon>Bacteria</taxon>
        <taxon>Pseudomonadati</taxon>
        <taxon>Pseudomonadota</taxon>
        <taxon>Alphaproteobacteria</taxon>
        <taxon>Sphingomonadales</taxon>
        <taxon>Sphingomonadaceae</taxon>
        <taxon>Novosphingobium</taxon>
    </lineage>
</organism>
<keyword evidence="4" id="KW-1185">Reference proteome</keyword>
<feature type="chain" id="PRO_5045926470" description="Lipoprotein" evidence="2">
    <location>
        <begin position="21"/>
        <end position="89"/>
    </location>
</feature>
<accession>A0ABV6SE27</accession>
<evidence type="ECO:0000256" key="2">
    <source>
        <dbReference type="SAM" id="SignalP"/>
    </source>
</evidence>
<dbReference type="EMBL" id="JBHLTM010000086">
    <property type="protein sequence ID" value="MFC0687515.1"/>
    <property type="molecule type" value="Genomic_DNA"/>
</dbReference>
<protein>
    <recommendedName>
        <fullName evidence="5">Lipoprotein</fullName>
    </recommendedName>
</protein>
<proteinExistence type="predicted"/>
<dbReference type="Proteomes" id="UP001589858">
    <property type="component" value="Unassembled WGS sequence"/>
</dbReference>
<feature type="signal peptide" evidence="2">
    <location>
        <begin position="1"/>
        <end position="20"/>
    </location>
</feature>
<evidence type="ECO:0000313" key="4">
    <source>
        <dbReference type="Proteomes" id="UP001589858"/>
    </source>
</evidence>
<feature type="region of interest" description="Disordered" evidence="1">
    <location>
        <begin position="21"/>
        <end position="89"/>
    </location>
</feature>
<sequence length="89" mass="8844">MRKDILKVLVAGGLMTGSLAMGGCSSSGDTIPAPAPPPPARPPLPPGAIPGTMAADRDGDGVVDGYYTSDGVYHPTCVPPPSGSRGERG</sequence>
<evidence type="ECO:0008006" key="5">
    <source>
        <dbReference type="Google" id="ProtNLM"/>
    </source>
</evidence>
<dbReference type="PROSITE" id="PS51257">
    <property type="entry name" value="PROKAR_LIPOPROTEIN"/>
    <property type="match status" value="1"/>
</dbReference>
<name>A0ABV6SE27_9SPHN</name>
<dbReference type="RefSeq" id="WP_267220897.1">
    <property type="nucleotide sequence ID" value="NZ_JAPCWC010000008.1"/>
</dbReference>
<gene>
    <name evidence="3" type="ORF">ACFFF8_23275</name>
</gene>
<evidence type="ECO:0000256" key="1">
    <source>
        <dbReference type="SAM" id="MobiDB-lite"/>
    </source>
</evidence>
<feature type="compositionally biased region" description="Low complexity" evidence="1">
    <location>
        <begin position="63"/>
        <end position="73"/>
    </location>
</feature>
<evidence type="ECO:0000313" key="3">
    <source>
        <dbReference type="EMBL" id="MFC0687515.1"/>
    </source>
</evidence>